<dbReference type="OrthoDB" id="2370938at2759"/>
<evidence type="ECO:0000313" key="2">
    <source>
        <dbReference type="EMBL" id="EXX70455.1"/>
    </source>
</evidence>
<feature type="compositionally biased region" description="Acidic residues" evidence="1">
    <location>
        <begin position="152"/>
        <end position="161"/>
    </location>
</feature>
<dbReference type="AlphaFoldDB" id="A0A015JSZ8"/>
<evidence type="ECO:0000313" key="3">
    <source>
        <dbReference type="Proteomes" id="UP000022910"/>
    </source>
</evidence>
<name>A0A015JSZ8_RHIIW</name>
<evidence type="ECO:0000256" key="1">
    <source>
        <dbReference type="SAM" id="MobiDB-lite"/>
    </source>
</evidence>
<dbReference type="STRING" id="1432141.A0A015JSZ8"/>
<gene>
    <name evidence="2" type="ORF">RirG_087360</name>
</gene>
<dbReference type="Proteomes" id="UP000022910">
    <property type="component" value="Unassembled WGS sequence"/>
</dbReference>
<sequence>MHASTCSQLCSIPHKAHEFFHVNPCSRWQLWQFRYFSNSQNPCSQFASSLRHIMNECENPLIANAAQNKLKNINKESQRKRKAKATSRSLKEKSKRQRLKQKVLLESHLTAQLEATSNEKLALNQTHLQFIKQNGPIISNETSDGVSKEQDTSNESDDESDDGYKTPTPISQYSSGDSFTENEKIIITNIPSNLLQLGSLESDLCINNVNISAKFRAYINEAISHANTDGLYVESNTHEILSLSSILVLIPNSYSTKMVEIFGLQVLASIHHEYTPTLSISLDTEIECIYRNVIKTCLKVSRSNAIDLLCTNLANRNELRNNFGFLMLDLIRTLPIDKIRNEPSELTLITNYLDRIMKDAFHNPDKYIAQWPNTALTESRIRKLDGSRTKQPDFVVTMKYQSQTTNIIYVGEVSGPSEKNSVYKNCLDLIRIGVFMKDCIDSAISRGAEIKILGFQCIAYKVDFYILDLISEGLYTMNHIAQISIPETIKDLYIFIEELHVLLNIRNILLESYDIFIDKLENPGSAQLELKSSFKKNTLDTPEFNRLVSKTRCVKRECPFWFGRY</sequence>
<keyword evidence="3" id="KW-1185">Reference proteome</keyword>
<feature type="compositionally biased region" description="Polar residues" evidence="1">
    <location>
        <begin position="134"/>
        <end position="145"/>
    </location>
</feature>
<comment type="caution">
    <text evidence="2">The sequence shown here is derived from an EMBL/GenBank/DDBJ whole genome shotgun (WGS) entry which is preliminary data.</text>
</comment>
<reference evidence="2 3" key="1">
    <citation type="submission" date="2014-02" db="EMBL/GenBank/DDBJ databases">
        <title>Single nucleus genome sequencing reveals high similarity among nuclei of an endomycorrhizal fungus.</title>
        <authorList>
            <person name="Lin K."/>
            <person name="Geurts R."/>
            <person name="Zhang Z."/>
            <person name="Limpens E."/>
            <person name="Saunders D.G."/>
            <person name="Mu D."/>
            <person name="Pang E."/>
            <person name="Cao H."/>
            <person name="Cha H."/>
            <person name="Lin T."/>
            <person name="Zhou Q."/>
            <person name="Shang Y."/>
            <person name="Li Y."/>
            <person name="Ivanov S."/>
            <person name="Sharma T."/>
            <person name="Velzen R.V."/>
            <person name="Ruijter N.D."/>
            <person name="Aanen D.K."/>
            <person name="Win J."/>
            <person name="Kamoun S."/>
            <person name="Bisseling T."/>
            <person name="Huang S."/>
        </authorList>
    </citation>
    <scope>NUCLEOTIDE SEQUENCE [LARGE SCALE GENOMIC DNA]</scope>
    <source>
        <strain evidence="3">DAOM197198w</strain>
    </source>
</reference>
<dbReference type="HOGENOM" id="CLU_037151_0_0_1"/>
<accession>A0A015JSZ8</accession>
<organism evidence="2 3">
    <name type="scientific">Rhizophagus irregularis (strain DAOM 197198w)</name>
    <name type="common">Glomus intraradices</name>
    <dbReference type="NCBI Taxonomy" id="1432141"/>
    <lineage>
        <taxon>Eukaryota</taxon>
        <taxon>Fungi</taxon>
        <taxon>Fungi incertae sedis</taxon>
        <taxon>Mucoromycota</taxon>
        <taxon>Glomeromycotina</taxon>
        <taxon>Glomeromycetes</taxon>
        <taxon>Glomerales</taxon>
        <taxon>Glomeraceae</taxon>
        <taxon>Rhizophagus</taxon>
    </lineage>
</organism>
<protein>
    <submittedName>
        <fullName evidence="2">Uncharacterized protein</fullName>
    </submittedName>
</protein>
<dbReference type="EMBL" id="JEMT01016589">
    <property type="protein sequence ID" value="EXX70455.1"/>
    <property type="molecule type" value="Genomic_DNA"/>
</dbReference>
<feature type="region of interest" description="Disordered" evidence="1">
    <location>
        <begin position="74"/>
        <end position="101"/>
    </location>
</feature>
<feature type="region of interest" description="Disordered" evidence="1">
    <location>
        <begin position="134"/>
        <end position="176"/>
    </location>
</feature>
<proteinExistence type="predicted"/>